<gene>
    <name evidence="3" type="ORF">ACFPJA_07170</name>
</gene>
<protein>
    <submittedName>
        <fullName evidence="3">Type II CAAX prenyl endopeptidase Rce1 family protein</fullName>
    </submittedName>
</protein>
<dbReference type="AlphaFoldDB" id="A0ABD5QQP2"/>
<feature type="transmembrane region" description="Helical" evidence="1">
    <location>
        <begin position="16"/>
        <end position="34"/>
    </location>
</feature>
<evidence type="ECO:0000313" key="3">
    <source>
        <dbReference type="EMBL" id="MFC5134499.1"/>
    </source>
</evidence>
<feature type="transmembrane region" description="Helical" evidence="1">
    <location>
        <begin position="46"/>
        <end position="72"/>
    </location>
</feature>
<dbReference type="InterPro" id="IPR003675">
    <property type="entry name" value="Rce1/LyrA-like_dom"/>
</dbReference>
<name>A0ABD5QQP2_9EURY</name>
<dbReference type="EMBL" id="JBHSKV010000009">
    <property type="protein sequence ID" value="MFC5134499.1"/>
    <property type="molecule type" value="Genomic_DNA"/>
</dbReference>
<dbReference type="Proteomes" id="UP001596145">
    <property type="component" value="Unassembled WGS sequence"/>
</dbReference>
<organism evidence="3 4">
    <name type="scientific">Halorubrum glutamatedens</name>
    <dbReference type="NCBI Taxonomy" id="2707018"/>
    <lineage>
        <taxon>Archaea</taxon>
        <taxon>Methanobacteriati</taxon>
        <taxon>Methanobacteriota</taxon>
        <taxon>Stenosarchaea group</taxon>
        <taxon>Halobacteria</taxon>
        <taxon>Halobacteriales</taxon>
        <taxon>Haloferacaceae</taxon>
        <taxon>Halorubrum</taxon>
    </lineage>
</organism>
<evidence type="ECO:0000259" key="2">
    <source>
        <dbReference type="Pfam" id="PF02517"/>
    </source>
</evidence>
<keyword evidence="4" id="KW-1185">Reference proteome</keyword>
<comment type="caution">
    <text evidence="3">The sequence shown here is derived from an EMBL/GenBank/DDBJ whole genome shotgun (WGS) entry which is preliminary data.</text>
</comment>
<evidence type="ECO:0000313" key="4">
    <source>
        <dbReference type="Proteomes" id="UP001596145"/>
    </source>
</evidence>
<feature type="transmembrane region" description="Helical" evidence="1">
    <location>
        <begin position="189"/>
        <end position="209"/>
    </location>
</feature>
<keyword evidence="1" id="KW-1133">Transmembrane helix</keyword>
<keyword evidence="1" id="KW-0812">Transmembrane</keyword>
<sequence>MSDEASTWRAAARGGVALYVLGLVGVGALAIHSVPALRAIPELAALSYPMLVLVAAANSTVLLAVFVALGAATAPQTGLHSHVFAWASGGAPDWGAFRRSLPLAIGLGTVSYALVAVIDVAFAPFTGLESGESVAGTAALEELIASVPMRLLYGGITEEILLRWGVMAPIAFGLWWLRNRIGERTEAPSTAVLWVAIAGSAVAFGAGHLPALASAFALTTALVVRTVLLNAIVGVALGWLFWRRSLETAMVAHAAFHVVLVGVSVVGMLLL</sequence>
<dbReference type="GO" id="GO:0004175">
    <property type="term" value="F:endopeptidase activity"/>
    <property type="evidence" value="ECO:0007669"/>
    <property type="project" value="UniProtKB-ARBA"/>
</dbReference>
<keyword evidence="1" id="KW-0472">Membrane</keyword>
<feature type="transmembrane region" description="Helical" evidence="1">
    <location>
        <begin position="215"/>
        <end position="242"/>
    </location>
</feature>
<feature type="domain" description="CAAX prenyl protease 2/Lysostaphin resistance protein A-like" evidence="2">
    <location>
        <begin position="144"/>
        <end position="258"/>
    </location>
</feature>
<accession>A0ABD5QQP2</accession>
<dbReference type="GO" id="GO:0080120">
    <property type="term" value="P:CAAX-box protein maturation"/>
    <property type="evidence" value="ECO:0007669"/>
    <property type="project" value="UniProtKB-ARBA"/>
</dbReference>
<feature type="transmembrane region" description="Helical" evidence="1">
    <location>
        <begin position="103"/>
        <end position="125"/>
    </location>
</feature>
<feature type="transmembrane region" description="Helical" evidence="1">
    <location>
        <begin position="160"/>
        <end position="177"/>
    </location>
</feature>
<proteinExistence type="predicted"/>
<dbReference type="RefSeq" id="WP_122106638.1">
    <property type="nucleotide sequence ID" value="NZ_JBHSKV010000009.1"/>
</dbReference>
<reference evidence="3 4" key="1">
    <citation type="journal article" date="2019" name="Int. J. Syst. Evol. Microbiol.">
        <title>The Global Catalogue of Microorganisms (GCM) 10K type strain sequencing project: providing services to taxonomists for standard genome sequencing and annotation.</title>
        <authorList>
            <consortium name="The Broad Institute Genomics Platform"/>
            <consortium name="The Broad Institute Genome Sequencing Center for Infectious Disease"/>
            <person name="Wu L."/>
            <person name="Ma J."/>
        </authorList>
    </citation>
    <scope>NUCLEOTIDE SEQUENCE [LARGE SCALE GENOMIC DNA]</scope>
    <source>
        <strain evidence="3 4">CGMCC 1.16026</strain>
    </source>
</reference>
<dbReference type="Pfam" id="PF02517">
    <property type="entry name" value="Rce1-like"/>
    <property type="match status" value="1"/>
</dbReference>
<feature type="transmembrane region" description="Helical" evidence="1">
    <location>
        <begin position="249"/>
        <end position="270"/>
    </location>
</feature>
<evidence type="ECO:0000256" key="1">
    <source>
        <dbReference type="SAM" id="Phobius"/>
    </source>
</evidence>